<dbReference type="PANTHER" id="PTHR24567:SF26">
    <property type="entry name" value="REGULATORY PROTEIN YEIL"/>
    <property type="match status" value="1"/>
</dbReference>
<sequence>MICALDNLSSKELKLIKEHAVERIFSENETIFDIGDKPEFLYLLLKGEVYICDTSVEGHRTIVTIISEINDCFGEVYLYNEMPYTYYAVATKEAKIMCISKQYLIQFPQFSYNMNKILASKAFKLSQKLQLLLKDSLQDKILEYLEKHQSVELKRYELADYLGVSRPALSKAIYQMVDKELIEIGEHGKLILKR</sequence>
<protein>
    <recommendedName>
        <fullName evidence="4">Cyclic nucleotide-binding domain-containing protein</fullName>
    </recommendedName>
</protein>
<reference evidence="5" key="1">
    <citation type="submission" date="2017-05" db="EMBL/GenBank/DDBJ databases">
        <title>The Genome Sequence of Enterococcus sp. 9D6_DIV0238.</title>
        <authorList>
            <consortium name="The Broad Institute Genomics Platform"/>
            <consortium name="The Broad Institute Genomic Center for Infectious Diseases"/>
            <person name="Earl A."/>
            <person name="Manson A."/>
            <person name="Schwartman J."/>
            <person name="Gilmore M."/>
            <person name="Abouelleil A."/>
            <person name="Cao P."/>
            <person name="Chapman S."/>
            <person name="Cusick C."/>
            <person name="Shea T."/>
            <person name="Young S."/>
            <person name="Neafsey D."/>
            <person name="Nusbaum C."/>
            <person name="Birren B."/>
        </authorList>
    </citation>
    <scope>NUCLEOTIDE SEQUENCE [LARGE SCALE GENOMIC DNA]</scope>
    <source>
        <strain evidence="5">9D6_DIV0238</strain>
    </source>
</reference>
<feature type="domain" description="Cyclic nucleotide-binding" evidence="4">
    <location>
        <begin position="4"/>
        <end position="107"/>
    </location>
</feature>
<evidence type="ECO:0000259" key="4">
    <source>
        <dbReference type="PROSITE" id="PS50042"/>
    </source>
</evidence>
<dbReference type="InterPro" id="IPR050397">
    <property type="entry name" value="Env_Response_Regulators"/>
</dbReference>
<evidence type="ECO:0000256" key="1">
    <source>
        <dbReference type="ARBA" id="ARBA00023015"/>
    </source>
</evidence>
<reference evidence="6" key="3">
    <citation type="submission" date="2024-03" db="EMBL/GenBank/DDBJ databases">
        <title>The Genome Sequence of Enterococcus sp. DIV0238c.</title>
        <authorList>
            <consortium name="The Broad Institute Genomics Platform"/>
            <consortium name="The Broad Institute Microbial Omics Core"/>
            <consortium name="The Broad Institute Genomic Center for Infectious Diseases"/>
            <person name="Earl A."/>
            <person name="Manson A."/>
            <person name="Gilmore M."/>
            <person name="Schwartman J."/>
            <person name="Shea T."/>
            <person name="Abouelleil A."/>
            <person name="Cao P."/>
            <person name="Chapman S."/>
            <person name="Cusick C."/>
            <person name="Young S."/>
            <person name="Neafsey D."/>
            <person name="Nusbaum C."/>
            <person name="Birren B."/>
        </authorList>
    </citation>
    <scope>NUCLEOTIDE SEQUENCE</scope>
    <source>
        <strain evidence="6">9D6_DIV0238</strain>
    </source>
</reference>
<accession>A0A200IZ28</accession>
<dbReference type="PANTHER" id="PTHR24567">
    <property type="entry name" value="CRP FAMILY TRANSCRIPTIONAL REGULATORY PROTEIN"/>
    <property type="match status" value="1"/>
</dbReference>
<dbReference type="PROSITE" id="PS50042">
    <property type="entry name" value="CNMP_BINDING_3"/>
    <property type="match status" value="1"/>
</dbReference>
<dbReference type="GO" id="GO:0003677">
    <property type="term" value="F:DNA binding"/>
    <property type="evidence" value="ECO:0007669"/>
    <property type="project" value="UniProtKB-KW"/>
</dbReference>
<dbReference type="Gene3D" id="2.60.120.10">
    <property type="entry name" value="Jelly Rolls"/>
    <property type="match status" value="1"/>
</dbReference>
<keyword evidence="2" id="KW-0238">DNA-binding</keyword>
<dbReference type="Pfam" id="PF13545">
    <property type="entry name" value="HTH_Crp_2"/>
    <property type="match status" value="1"/>
</dbReference>
<organism evidence="5">
    <name type="scientific">Candidatus Enterococcus dunnyi</name>
    <dbReference type="NCBI Taxonomy" id="1834192"/>
    <lineage>
        <taxon>Bacteria</taxon>
        <taxon>Bacillati</taxon>
        <taxon>Bacillota</taxon>
        <taxon>Bacilli</taxon>
        <taxon>Lactobacillales</taxon>
        <taxon>Enterococcaceae</taxon>
        <taxon>Enterococcus</taxon>
    </lineage>
</organism>
<dbReference type="SMART" id="SM00419">
    <property type="entry name" value="HTH_CRP"/>
    <property type="match status" value="1"/>
</dbReference>
<dbReference type="InterPro" id="IPR012318">
    <property type="entry name" value="HTH_CRP"/>
</dbReference>
<dbReference type="CDD" id="cd00038">
    <property type="entry name" value="CAP_ED"/>
    <property type="match status" value="1"/>
</dbReference>
<dbReference type="Proteomes" id="UP000196151">
    <property type="component" value="Chromosome"/>
</dbReference>
<dbReference type="SMART" id="SM00100">
    <property type="entry name" value="cNMP"/>
    <property type="match status" value="1"/>
</dbReference>
<evidence type="ECO:0000313" key="6">
    <source>
        <dbReference type="EMBL" id="WYJ94317.1"/>
    </source>
</evidence>
<dbReference type="AlphaFoldDB" id="A0A200IZ28"/>
<dbReference type="InterPro" id="IPR018490">
    <property type="entry name" value="cNMP-bd_dom_sf"/>
</dbReference>
<keyword evidence="3" id="KW-0804">Transcription</keyword>
<evidence type="ECO:0000313" key="7">
    <source>
        <dbReference type="Proteomes" id="UP000196151"/>
    </source>
</evidence>
<keyword evidence="1" id="KW-0805">Transcription regulation</keyword>
<proteinExistence type="predicted"/>
<reference evidence="6" key="2">
    <citation type="submission" date="2017-05" db="EMBL/GenBank/DDBJ databases">
        <authorList>
            <consortium name="The Broad Institute Genomics Platform"/>
            <consortium name="The Broad Institute Genomic Center for Infectious Diseases"/>
            <person name="Earl A."/>
            <person name="Manson A."/>
            <person name="Schwartman J."/>
            <person name="Gilmore M."/>
            <person name="Abouelleil A."/>
            <person name="Cao P."/>
            <person name="Chapman S."/>
            <person name="Cusick C."/>
            <person name="Shea T."/>
            <person name="Young S."/>
            <person name="Neafsey D."/>
            <person name="Nusbaum C."/>
            <person name="Birren B."/>
        </authorList>
    </citation>
    <scope>NUCLEOTIDE SEQUENCE</scope>
    <source>
        <strain evidence="6">9D6_DIV0238</strain>
    </source>
</reference>
<name>A0A200IZ28_9ENTE</name>
<evidence type="ECO:0000313" key="5">
    <source>
        <dbReference type="EMBL" id="OUZ30222.1"/>
    </source>
</evidence>
<dbReference type="InterPro" id="IPR014710">
    <property type="entry name" value="RmlC-like_jellyroll"/>
</dbReference>
<evidence type="ECO:0000256" key="3">
    <source>
        <dbReference type="ARBA" id="ARBA00023163"/>
    </source>
</evidence>
<keyword evidence="7" id="KW-1185">Reference proteome</keyword>
<gene>
    <name evidence="6" type="ORF">A5889_001830</name>
    <name evidence="5" type="ORF">A5889_002510</name>
</gene>
<dbReference type="EMBL" id="NIBQ01000003">
    <property type="protein sequence ID" value="OUZ30222.1"/>
    <property type="molecule type" value="Genomic_DNA"/>
</dbReference>
<dbReference type="InterPro" id="IPR036390">
    <property type="entry name" value="WH_DNA-bd_sf"/>
</dbReference>
<dbReference type="RefSeq" id="WP_176372866.1">
    <property type="nucleotide sequence ID" value="NZ_CP147246.1"/>
</dbReference>
<dbReference type="EMBL" id="CP147246">
    <property type="protein sequence ID" value="WYJ94317.1"/>
    <property type="molecule type" value="Genomic_DNA"/>
</dbReference>
<dbReference type="SUPFAM" id="SSF46785">
    <property type="entry name" value="Winged helix' DNA-binding domain"/>
    <property type="match status" value="1"/>
</dbReference>
<evidence type="ECO:0000256" key="2">
    <source>
        <dbReference type="ARBA" id="ARBA00023125"/>
    </source>
</evidence>
<dbReference type="GO" id="GO:0005829">
    <property type="term" value="C:cytosol"/>
    <property type="evidence" value="ECO:0007669"/>
    <property type="project" value="TreeGrafter"/>
</dbReference>
<dbReference type="InterPro" id="IPR000595">
    <property type="entry name" value="cNMP-bd_dom"/>
</dbReference>
<dbReference type="GO" id="GO:0003700">
    <property type="term" value="F:DNA-binding transcription factor activity"/>
    <property type="evidence" value="ECO:0007669"/>
    <property type="project" value="TreeGrafter"/>
</dbReference>
<dbReference type="SUPFAM" id="SSF51206">
    <property type="entry name" value="cAMP-binding domain-like"/>
    <property type="match status" value="1"/>
</dbReference>
<dbReference type="Pfam" id="PF00027">
    <property type="entry name" value="cNMP_binding"/>
    <property type="match status" value="1"/>
</dbReference>